<comment type="caution">
    <text evidence="2">The sequence shown here is derived from an EMBL/GenBank/DDBJ whole genome shotgun (WGS) entry which is preliminary data.</text>
</comment>
<protein>
    <submittedName>
        <fullName evidence="2">Uncharacterized protein</fullName>
    </submittedName>
</protein>
<feature type="transmembrane region" description="Helical" evidence="1">
    <location>
        <begin position="7"/>
        <end position="27"/>
    </location>
</feature>
<dbReference type="RefSeq" id="WP_075103835.1">
    <property type="nucleotide sequence ID" value="NZ_MSJM01000001.1"/>
</dbReference>
<accession>A0A1Q8EAG1</accession>
<gene>
    <name evidence="2" type="ORF">BU202_00415</name>
</gene>
<name>A0A1Q8EAG1_9STRE</name>
<proteinExistence type="predicted"/>
<evidence type="ECO:0000313" key="2">
    <source>
        <dbReference type="EMBL" id="OLF48788.1"/>
    </source>
</evidence>
<organism evidence="2 3">
    <name type="scientific">Streptococcus cuniculi</name>
    <dbReference type="NCBI Taxonomy" id="1432788"/>
    <lineage>
        <taxon>Bacteria</taxon>
        <taxon>Bacillati</taxon>
        <taxon>Bacillota</taxon>
        <taxon>Bacilli</taxon>
        <taxon>Lactobacillales</taxon>
        <taxon>Streptococcaceae</taxon>
        <taxon>Streptococcus</taxon>
    </lineage>
</organism>
<evidence type="ECO:0000256" key="1">
    <source>
        <dbReference type="SAM" id="Phobius"/>
    </source>
</evidence>
<dbReference type="EMBL" id="MSJM01000001">
    <property type="protein sequence ID" value="OLF48788.1"/>
    <property type="molecule type" value="Genomic_DNA"/>
</dbReference>
<feature type="transmembrane region" description="Helical" evidence="1">
    <location>
        <begin position="72"/>
        <end position="89"/>
    </location>
</feature>
<keyword evidence="1" id="KW-1133">Transmembrane helix</keyword>
<keyword evidence="3" id="KW-1185">Reference proteome</keyword>
<dbReference type="Proteomes" id="UP000186890">
    <property type="component" value="Unassembled WGS sequence"/>
</dbReference>
<sequence length="118" mass="13185">MNKQVRNIFVIVLSIIFLVLLGMVMQVPSGKMIAVLACSLAVNGLVLWSAVRSSSSNQARGELPYFGEFVKKTWPFLALALVLIGWNILHQGDIFTRFFYVVVVCLVYTTGFIKTAKR</sequence>
<feature type="transmembrane region" description="Helical" evidence="1">
    <location>
        <begin position="33"/>
        <end position="51"/>
    </location>
</feature>
<dbReference type="AlphaFoldDB" id="A0A1Q8EAG1"/>
<feature type="transmembrane region" description="Helical" evidence="1">
    <location>
        <begin position="95"/>
        <end position="113"/>
    </location>
</feature>
<keyword evidence="1" id="KW-0472">Membrane</keyword>
<reference evidence="3" key="1">
    <citation type="submission" date="2016-12" db="EMBL/GenBank/DDBJ databases">
        <authorList>
            <person name="Gulvik C.A."/>
        </authorList>
    </citation>
    <scope>NUCLEOTIDE SEQUENCE [LARGE SCALE GENOMIC DNA]</scope>
    <source>
        <strain evidence="3">NED12-00049-6B</strain>
    </source>
</reference>
<evidence type="ECO:0000313" key="3">
    <source>
        <dbReference type="Proteomes" id="UP000186890"/>
    </source>
</evidence>
<keyword evidence="1" id="KW-0812">Transmembrane</keyword>